<proteinExistence type="predicted"/>
<dbReference type="PANTHER" id="PTHR44051:SF8">
    <property type="entry name" value="GLUTATHIONE S-TRANSFERASE GSTA"/>
    <property type="match status" value="1"/>
</dbReference>
<dbReference type="EMBL" id="QPJM01000009">
    <property type="protein sequence ID" value="RCW81903.1"/>
    <property type="molecule type" value="Genomic_DNA"/>
</dbReference>
<dbReference type="Pfam" id="PF00043">
    <property type="entry name" value="GST_C"/>
    <property type="match status" value="1"/>
</dbReference>
<dbReference type="Proteomes" id="UP000253324">
    <property type="component" value="Unassembled WGS sequence"/>
</dbReference>
<keyword evidence="4" id="KW-1185">Reference proteome</keyword>
<evidence type="ECO:0000259" key="2">
    <source>
        <dbReference type="PROSITE" id="PS50405"/>
    </source>
</evidence>
<feature type="domain" description="GST C-terminal" evidence="2">
    <location>
        <begin position="84"/>
        <end position="194"/>
    </location>
</feature>
<dbReference type="SUPFAM" id="SSF47616">
    <property type="entry name" value="GST C-terminal domain-like"/>
    <property type="match status" value="1"/>
</dbReference>
<dbReference type="InterPro" id="IPR010987">
    <property type="entry name" value="Glutathione-S-Trfase_C-like"/>
</dbReference>
<dbReference type="PROSITE" id="PS50405">
    <property type="entry name" value="GST_CTER"/>
    <property type="match status" value="1"/>
</dbReference>
<dbReference type="CDD" id="cd03188">
    <property type="entry name" value="GST_C_Beta"/>
    <property type="match status" value="1"/>
</dbReference>
<name>A0A368YNV4_9HYPH</name>
<dbReference type="Gene3D" id="3.40.30.10">
    <property type="entry name" value="Glutaredoxin"/>
    <property type="match status" value="1"/>
</dbReference>
<dbReference type="SUPFAM" id="SSF52833">
    <property type="entry name" value="Thioredoxin-like"/>
    <property type="match status" value="1"/>
</dbReference>
<protein>
    <submittedName>
        <fullName evidence="3">Glutathione S-transferase</fullName>
    </submittedName>
</protein>
<organism evidence="3 4">
    <name type="scientific">Phyllobacterium bourgognense</name>
    <dbReference type="NCBI Taxonomy" id="314236"/>
    <lineage>
        <taxon>Bacteria</taxon>
        <taxon>Pseudomonadati</taxon>
        <taxon>Pseudomonadota</taxon>
        <taxon>Alphaproteobacteria</taxon>
        <taxon>Hyphomicrobiales</taxon>
        <taxon>Phyllobacteriaceae</taxon>
        <taxon>Phyllobacterium</taxon>
    </lineage>
</organism>
<dbReference type="SFLD" id="SFLDS00019">
    <property type="entry name" value="Glutathione_Transferase_(cytos"/>
    <property type="match status" value="1"/>
</dbReference>
<evidence type="ECO:0000313" key="3">
    <source>
        <dbReference type="EMBL" id="RCW81903.1"/>
    </source>
</evidence>
<reference evidence="3 4" key="1">
    <citation type="submission" date="2018-07" db="EMBL/GenBank/DDBJ databases">
        <title>Genomic Encyclopedia of Type Strains, Phase III (KMG-III): the genomes of soil and plant-associated and newly described type strains.</title>
        <authorList>
            <person name="Whitman W."/>
        </authorList>
    </citation>
    <scope>NUCLEOTIDE SEQUENCE [LARGE SCALE GENOMIC DNA]</scope>
    <source>
        <strain evidence="3 4">31-25a</strain>
    </source>
</reference>
<comment type="caution">
    <text evidence="3">The sequence shown here is derived from an EMBL/GenBank/DDBJ whole genome shotgun (WGS) entry which is preliminary data.</text>
</comment>
<sequence>MKLFYYPMACSLADHIALQEAGIEFEVERVDLSTKITATGQNFKDITAKGYVPALELDDGEVLTENIAILDWVASRFPQLGVSGNLGRSRLLEALTYISTEVHGSFRGIFHAGSDQEKTQARVEIQKRFEFMAQDFKSDYLFGDAATVADFYLFVMLLWAERFKIGTPQVLVAFRERVRNREAVKVAMAAEGIH</sequence>
<dbReference type="InterPro" id="IPR004045">
    <property type="entry name" value="Glutathione_S-Trfase_N"/>
</dbReference>
<evidence type="ECO:0000313" key="4">
    <source>
        <dbReference type="Proteomes" id="UP000253324"/>
    </source>
</evidence>
<gene>
    <name evidence="3" type="ORF">C7476_10985</name>
</gene>
<dbReference type="InterPro" id="IPR036282">
    <property type="entry name" value="Glutathione-S-Trfase_C_sf"/>
</dbReference>
<evidence type="ECO:0000259" key="1">
    <source>
        <dbReference type="PROSITE" id="PS50404"/>
    </source>
</evidence>
<dbReference type="PROSITE" id="PS50404">
    <property type="entry name" value="GST_NTER"/>
    <property type="match status" value="1"/>
</dbReference>
<dbReference type="OrthoDB" id="7583243at2"/>
<feature type="domain" description="GST N-terminal" evidence="1">
    <location>
        <begin position="1"/>
        <end position="81"/>
    </location>
</feature>
<dbReference type="Gene3D" id="1.20.1050.10">
    <property type="match status" value="1"/>
</dbReference>
<dbReference type="InterPro" id="IPR004046">
    <property type="entry name" value="GST_C"/>
</dbReference>
<dbReference type="InterPro" id="IPR040079">
    <property type="entry name" value="Glutathione_S-Trfase"/>
</dbReference>
<dbReference type="RefSeq" id="WP_114430942.1">
    <property type="nucleotide sequence ID" value="NZ_QPJM01000009.1"/>
</dbReference>
<dbReference type="AlphaFoldDB" id="A0A368YNV4"/>
<dbReference type="Pfam" id="PF13409">
    <property type="entry name" value="GST_N_2"/>
    <property type="match status" value="1"/>
</dbReference>
<accession>A0A368YNV4</accession>
<dbReference type="GO" id="GO:0016740">
    <property type="term" value="F:transferase activity"/>
    <property type="evidence" value="ECO:0007669"/>
    <property type="project" value="UniProtKB-KW"/>
</dbReference>
<keyword evidence="3" id="KW-0808">Transferase</keyword>
<dbReference type="CDD" id="cd03057">
    <property type="entry name" value="GST_N_Beta"/>
    <property type="match status" value="1"/>
</dbReference>
<dbReference type="InterPro" id="IPR036249">
    <property type="entry name" value="Thioredoxin-like_sf"/>
</dbReference>
<dbReference type="PANTHER" id="PTHR44051">
    <property type="entry name" value="GLUTATHIONE S-TRANSFERASE-RELATED"/>
    <property type="match status" value="1"/>
</dbReference>